<dbReference type="InterPro" id="IPR043502">
    <property type="entry name" value="DNA/RNA_pol_sf"/>
</dbReference>
<feature type="compositionally biased region" description="Basic and acidic residues" evidence="1">
    <location>
        <begin position="40"/>
        <end position="64"/>
    </location>
</feature>
<evidence type="ECO:0000259" key="2">
    <source>
        <dbReference type="Pfam" id="PF07727"/>
    </source>
</evidence>
<dbReference type="Pfam" id="PF07727">
    <property type="entry name" value="RVT_2"/>
    <property type="match status" value="1"/>
</dbReference>
<dbReference type="WBParaSite" id="TMUE_3000012485.1">
    <property type="protein sequence ID" value="TMUE_3000012485.1"/>
    <property type="gene ID" value="WBGene00301593"/>
</dbReference>
<feature type="region of interest" description="Disordered" evidence="1">
    <location>
        <begin position="1"/>
        <end position="64"/>
    </location>
</feature>
<keyword evidence="3" id="KW-1185">Reference proteome</keyword>
<accession>A0A5S6QZ02</accession>
<name>A0A5S6QZ02_TRIMR</name>
<evidence type="ECO:0000313" key="4">
    <source>
        <dbReference type="WBParaSite" id="TMUE_3000012485.1"/>
    </source>
</evidence>
<dbReference type="SUPFAM" id="SSF56672">
    <property type="entry name" value="DNA/RNA polymerases"/>
    <property type="match status" value="1"/>
</dbReference>
<dbReference type="AlphaFoldDB" id="A0A5S6QZ02"/>
<protein>
    <submittedName>
        <fullName evidence="4">Reverse transcriptase Ty1/copia-type domain-containing protein</fullName>
    </submittedName>
</protein>
<dbReference type="Proteomes" id="UP000046395">
    <property type="component" value="Unassembled WGS sequence"/>
</dbReference>
<organism evidence="3 4">
    <name type="scientific">Trichuris muris</name>
    <name type="common">Mouse whipworm</name>
    <dbReference type="NCBI Taxonomy" id="70415"/>
    <lineage>
        <taxon>Eukaryota</taxon>
        <taxon>Metazoa</taxon>
        <taxon>Ecdysozoa</taxon>
        <taxon>Nematoda</taxon>
        <taxon>Enoplea</taxon>
        <taxon>Dorylaimia</taxon>
        <taxon>Trichinellida</taxon>
        <taxon>Trichuridae</taxon>
        <taxon>Trichuris</taxon>
    </lineage>
</organism>
<evidence type="ECO:0000313" key="3">
    <source>
        <dbReference type="Proteomes" id="UP000046395"/>
    </source>
</evidence>
<sequence>MVNLDEWGISSKNDSADVPAEPSSERQSDSSDSECSLNRENVDRSNSRQELPRRSEHLAAKEAEGTKRWSNKGYIWKVVKDDTKEPMTWEEMLQLPIKEREKWMEAVNVELMSLEKHKVWEIADLPPGKRTISAKWVFKAKHDDQGNIHTYKARLVARGFSQIHGRDYDETFAPVVRHETVRILFAVAAMKKMHVRHIDVKTAYLNGKLDEELYLEPPAGFDQPTTGGKVLRLRRSLYGLKQSARVWNQVASDALRKLGFRPNSSNTAQLDRVEMTAIGSIAASDAKNATSWEVCTERLECYCEANNITDDSKKRATLLTVIGSET</sequence>
<dbReference type="InterPro" id="IPR013103">
    <property type="entry name" value="RVT_2"/>
</dbReference>
<dbReference type="STRING" id="70415.A0A5S6QZ02"/>
<proteinExistence type="predicted"/>
<evidence type="ECO:0000256" key="1">
    <source>
        <dbReference type="SAM" id="MobiDB-lite"/>
    </source>
</evidence>
<reference evidence="4" key="1">
    <citation type="submission" date="2019-12" db="UniProtKB">
        <authorList>
            <consortium name="WormBaseParasite"/>
        </authorList>
    </citation>
    <scope>IDENTIFICATION</scope>
</reference>
<feature type="domain" description="Reverse transcriptase Ty1/copia-type" evidence="2">
    <location>
        <begin position="118"/>
        <end position="265"/>
    </location>
</feature>